<dbReference type="PANTHER" id="PTHR38457">
    <property type="entry name" value="REGULATOR ABRB-RELATED"/>
    <property type="match status" value="1"/>
</dbReference>
<feature type="transmembrane region" description="Helical" evidence="1">
    <location>
        <begin position="111"/>
        <end position="130"/>
    </location>
</feature>
<gene>
    <name evidence="2" type="ORF">AB1207_11850</name>
</gene>
<dbReference type="Proteomes" id="UP001555826">
    <property type="component" value="Unassembled WGS sequence"/>
</dbReference>
<feature type="transmembrane region" description="Helical" evidence="1">
    <location>
        <begin position="259"/>
        <end position="281"/>
    </location>
</feature>
<keyword evidence="1" id="KW-0472">Membrane</keyword>
<feature type="transmembrane region" description="Helical" evidence="1">
    <location>
        <begin position="142"/>
        <end position="163"/>
    </location>
</feature>
<proteinExistence type="predicted"/>
<protein>
    <submittedName>
        <fullName evidence="2">AbrB family transcriptional regulator</fullName>
    </submittedName>
</protein>
<dbReference type="PIRSF" id="PIRSF038991">
    <property type="entry name" value="Protein_AbrB"/>
    <property type="match status" value="1"/>
</dbReference>
<dbReference type="NCBIfam" id="TIGR03082">
    <property type="entry name" value="Gneg_AbrB_dup"/>
    <property type="match status" value="2"/>
</dbReference>
<evidence type="ECO:0000313" key="2">
    <source>
        <dbReference type="EMBL" id="MEW9265445.1"/>
    </source>
</evidence>
<name>A0ABV3P736_9ACTN</name>
<feature type="transmembrane region" description="Helical" evidence="1">
    <location>
        <begin position="82"/>
        <end position="104"/>
    </location>
</feature>
<dbReference type="InterPro" id="IPR017516">
    <property type="entry name" value="AbrB_dup"/>
</dbReference>
<feature type="transmembrane region" description="Helical" evidence="1">
    <location>
        <begin position="317"/>
        <end position="337"/>
    </location>
</feature>
<reference evidence="2 3" key="1">
    <citation type="submission" date="2024-07" db="EMBL/GenBank/DDBJ databases">
        <authorList>
            <person name="Thanompreechachai J."/>
            <person name="Duangmal K."/>
        </authorList>
    </citation>
    <scope>NUCLEOTIDE SEQUENCE [LARGE SCALE GENOMIC DNA]</scope>
    <source>
        <strain evidence="2 3">KCTC 19886</strain>
    </source>
</reference>
<dbReference type="EMBL" id="JBFNQN010000007">
    <property type="protein sequence ID" value="MEW9265445.1"/>
    <property type="molecule type" value="Genomic_DNA"/>
</dbReference>
<keyword evidence="1" id="KW-0812">Transmembrane</keyword>
<feature type="transmembrane region" description="Helical" evidence="1">
    <location>
        <begin position="175"/>
        <end position="196"/>
    </location>
</feature>
<evidence type="ECO:0000313" key="3">
    <source>
        <dbReference type="Proteomes" id="UP001555826"/>
    </source>
</evidence>
<feature type="transmembrane region" description="Helical" evidence="1">
    <location>
        <begin position="56"/>
        <end position="76"/>
    </location>
</feature>
<dbReference type="PANTHER" id="PTHR38457:SF1">
    <property type="entry name" value="REGULATOR ABRB-RELATED"/>
    <property type="match status" value="1"/>
</dbReference>
<keyword evidence="1" id="KW-1133">Transmembrane helix</keyword>
<sequence length="344" mass="34341">MRAAHVLALVAATVVATLLLGRLGLPSPALFAGLAVGLVDALLARRAVRLPPRAGLAGQAVVGVTIGTLVQVSTLAALGEHWLPVLAVTVGTLALSLGTGWLLGRHRDVDAVTGAFALVAGGASGLVVIARQLGADERVVAVVQYVRVLLVVLSLPVVLNVVFDVRAVGPAGGGAAGNPWTGVALVVVCGLAGPWLGRRAHLPAATLLGPLLLTAAFSLSGVTGGAQVPELLQQVAYALIGLQIGLRFTRSSLAAVARVLPAAFVLIVVGVAGSAALGVALSRATGLPALDTYLATTPGGLYAVLAAAVGSGADATFVLSVQVLRLLVMLLAAPVLAKALSRNR</sequence>
<accession>A0ABV3P736</accession>
<feature type="transmembrane region" description="Helical" evidence="1">
    <location>
        <begin position="26"/>
        <end position="44"/>
    </location>
</feature>
<keyword evidence="3" id="KW-1185">Reference proteome</keyword>
<feature type="transmembrane region" description="Helical" evidence="1">
    <location>
        <begin position="202"/>
        <end position="223"/>
    </location>
</feature>
<dbReference type="RefSeq" id="WP_367638525.1">
    <property type="nucleotide sequence ID" value="NZ_JBFNQN010000007.1"/>
</dbReference>
<organism evidence="2 3">
    <name type="scientific">Kineococcus endophyticus</name>
    <dbReference type="NCBI Taxonomy" id="1181883"/>
    <lineage>
        <taxon>Bacteria</taxon>
        <taxon>Bacillati</taxon>
        <taxon>Actinomycetota</taxon>
        <taxon>Actinomycetes</taxon>
        <taxon>Kineosporiales</taxon>
        <taxon>Kineosporiaceae</taxon>
        <taxon>Kineococcus</taxon>
    </lineage>
</organism>
<comment type="caution">
    <text evidence="2">The sequence shown here is derived from an EMBL/GenBank/DDBJ whole genome shotgun (WGS) entry which is preliminary data.</text>
</comment>
<dbReference type="InterPro" id="IPR007820">
    <property type="entry name" value="AbrB_fam"/>
</dbReference>
<dbReference type="Pfam" id="PF05145">
    <property type="entry name" value="AbrB"/>
    <property type="match status" value="1"/>
</dbReference>
<evidence type="ECO:0000256" key="1">
    <source>
        <dbReference type="SAM" id="Phobius"/>
    </source>
</evidence>